<organism evidence="1 2">
    <name type="scientific">Neofusicoccum parvum</name>
    <dbReference type="NCBI Taxonomy" id="310453"/>
    <lineage>
        <taxon>Eukaryota</taxon>
        <taxon>Fungi</taxon>
        <taxon>Dikarya</taxon>
        <taxon>Ascomycota</taxon>
        <taxon>Pezizomycotina</taxon>
        <taxon>Dothideomycetes</taxon>
        <taxon>Dothideomycetes incertae sedis</taxon>
        <taxon>Botryosphaeriales</taxon>
        <taxon>Botryosphaeriaceae</taxon>
        <taxon>Neofusicoccum</taxon>
    </lineage>
</organism>
<gene>
    <name evidence="1" type="primary">g7830</name>
    <name evidence="1" type="ORF">NpPPO83_00007830</name>
</gene>
<keyword evidence="2" id="KW-1185">Reference proteome</keyword>
<protein>
    <submittedName>
        <fullName evidence="1">Cytochrome p450</fullName>
    </submittedName>
</protein>
<accession>A0ACB5SKP7</accession>
<sequence length="429" mass="48354">MLKTAVRPYIGVNNLVVQEGDEWKKWRNAFNSAFSAAALQRHVPELLEECQKFCRRLDTHARDERRFEMEPALSDLTINIIGRFVLGSSFTSSPDGRNYSKTLRDQAHQVAVASDPGFAQLKRLNPVRFLAMRHNEQSMDRAIMRVVSERWEQRKQTAKSKHAIDLALSSYASGGLGATSSPGSDDLDKAFLRVLVDQIKTFIFAGHDTSSGTLCYIFWLLKRNPTWLKRVQEEYADALPNASDVSEEITARPNILNQLPLTTAVIKETLRLFPPASSIRTGTAQTPIIDAETGETYPTEGFMVMNATFSLHRNPAYFPDPHSFKPERWLTAEYNGSDCEILPPPRKTHTHAWRPFEAGPRSCLGQKLAMMEIKMIMILVLSQFDIEPDYQCEGKKKFEYLGGPAYPILFGTAKPNGGMPVRVARRGTK</sequence>
<evidence type="ECO:0000313" key="2">
    <source>
        <dbReference type="Proteomes" id="UP001165186"/>
    </source>
</evidence>
<dbReference type="EMBL" id="BSXG01000120">
    <property type="protein sequence ID" value="GME45607.1"/>
    <property type="molecule type" value="Genomic_DNA"/>
</dbReference>
<comment type="caution">
    <text evidence="1">The sequence shown here is derived from an EMBL/GenBank/DDBJ whole genome shotgun (WGS) entry which is preliminary data.</text>
</comment>
<reference evidence="1" key="1">
    <citation type="submission" date="2024-09" db="EMBL/GenBank/DDBJ databases">
        <title>Draft Genome Sequences of Neofusicoccum parvum.</title>
        <authorList>
            <person name="Ashida A."/>
            <person name="Camagna M."/>
            <person name="Tanaka A."/>
            <person name="Takemoto D."/>
        </authorList>
    </citation>
    <scope>NUCLEOTIDE SEQUENCE</scope>
    <source>
        <strain evidence="1">PPO83</strain>
    </source>
</reference>
<name>A0ACB5SKP7_9PEZI</name>
<evidence type="ECO:0000313" key="1">
    <source>
        <dbReference type="EMBL" id="GME45607.1"/>
    </source>
</evidence>
<proteinExistence type="predicted"/>
<dbReference type="Proteomes" id="UP001165186">
    <property type="component" value="Unassembled WGS sequence"/>
</dbReference>